<protein>
    <submittedName>
        <fullName evidence="9">TBPIP domain-containing protein</fullName>
    </submittedName>
</protein>
<sequence>MSKGQPDDVAIRAVCDYMKEQNRPYSAVDVWNNLHQKYPKAQVIKCLDNGVEQGVLCEKLISKQKIYFADQVLRKQEKNEEMEEKQQRKIEKCCESELQAMDKMIAEKKKLFDEFSNEIKAAKNGSV</sequence>
<dbReference type="Proteomes" id="UP000271098">
    <property type="component" value="Unassembled WGS sequence"/>
</dbReference>
<gene>
    <name evidence="7" type="ORF">GPUH_LOCUS14778</name>
</gene>
<comment type="subcellular location">
    <subcellularLocation>
        <location evidence="1">Nucleus</location>
    </subcellularLocation>
</comment>
<evidence type="ECO:0000256" key="3">
    <source>
        <dbReference type="ARBA" id="ARBA00023172"/>
    </source>
</evidence>
<dbReference type="PANTHER" id="PTHR15938:SF0">
    <property type="entry name" value="HOMOLOGOUS-PAIRING PROTEIN 2 HOMOLOG"/>
    <property type="match status" value="1"/>
</dbReference>
<dbReference type="GO" id="GO:0010774">
    <property type="term" value="P:meiotic strand invasion involved in reciprocal meiotic recombination"/>
    <property type="evidence" value="ECO:0007669"/>
    <property type="project" value="TreeGrafter"/>
</dbReference>
<reference evidence="9" key="1">
    <citation type="submission" date="2016-06" db="UniProtKB">
        <authorList>
            <consortium name="WormBaseParasite"/>
        </authorList>
    </citation>
    <scope>IDENTIFICATION</scope>
</reference>
<evidence type="ECO:0000256" key="4">
    <source>
        <dbReference type="ARBA" id="ARBA00023242"/>
    </source>
</evidence>
<feature type="domain" description="Homologous-pairing protein 2 winged helix" evidence="6">
    <location>
        <begin position="12"/>
        <end position="69"/>
    </location>
</feature>
<evidence type="ECO:0000259" key="6">
    <source>
        <dbReference type="Pfam" id="PF07106"/>
    </source>
</evidence>
<keyword evidence="4" id="KW-0539">Nucleus</keyword>
<dbReference type="WBParaSite" id="GPUH_0001479701-mRNA-1">
    <property type="protein sequence ID" value="GPUH_0001479701-mRNA-1"/>
    <property type="gene ID" value="GPUH_0001479701"/>
</dbReference>
<dbReference type="GO" id="GO:0007129">
    <property type="term" value="P:homologous chromosome pairing at meiosis"/>
    <property type="evidence" value="ECO:0007669"/>
    <property type="project" value="TreeGrafter"/>
</dbReference>
<dbReference type="GO" id="GO:0120230">
    <property type="term" value="F:recombinase activator activity"/>
    <property type="evidence" value="ECO:0007669"/>
    <property type="project" value="TreeGrafter"/>
</dbReference>
<evidence type="ECO:0000256" key="2">
    <source>
        <dbReference type="ARBA" id="ARBA00007922"/>
    </source>
</evidence>
<dbReference type="PANTHER" id="PTHR15938">
    <property type="entry name" value="TBP-1 INTERACTING PROTEIN"/>
    <property type="match status" value="1"/>
</dbReference>
<accession>A0A183E1D7</accession>
<dbReference type="AlphaFoldDB" id="A0A183E1D7"/>
<keyword evidence="3" id="KW-0233">DNA recombination</keyword>
<organism evidence="9">
    <name type="scientific">Gongylonema pulchrum</name>
    <dbReference type="NCBI Taxonomy" id="637853"/>
    <lineage>
        <taxon>Eukaryota</taxon>
        <taxon>Metazoa</taxon>
        <taxon>Ecdysozoa</taxon>
        <taxon>Nematoda</taxon>
        <taxon>Chromadorea</taxon>
        <taxon>Rhabditida</taxon>
        <taxon>Spirurina</taxon>
        <taxon>Spiruromorpha</taxon>
        <taxon>Spiruroidea</taxon>
        <taxon>Gongylonematidae</taxon>
        <taxon>Gongylonema</taxon>
    </lineage>
</organism>
<comment type="similarity">
    <text evidence="2">Belongs to the HOP2 family.</text>
</comment>
<evidence type="ECO:0000313" key="7">
    <source>
        <dbReference type="EMBL" id="VDN24756.1"/>
    </source>
</evidence>
<name>A0A183E1D7_9BILA</name>
<dbReference type="Pfam" id="PF07106">
    <property type="entry name" value="WHD_TBPIP"/>
    <property type="match status" value="1"/>
</dbReference>
<dbReference type="GO" id="GO:0000709">
    <property type="term" value="P:meiotic joint molecule formation"/>
    <property type="evidence" value="ECO:0007669"/>
    <property type="project" value="TreeGrafter"/>
</dbReference>
<evidence type="ECO:0000256" key="5">
    <source>
        <dbReference type="ARBA" id="ARBA00023254"/>
    </source>
</evidence>
<keyword evidence="8" id="KW-1185">Reference proteome</keyword>
<reference evidence="7 8" key="2">
    <citation type="submission" date="2018-11" db="EMBL/GenBank/DDBJ databases">
        <authorList>
            <consortium name="Pathogen Informatics"/>
        </authorList>
    </citation>
    <scope>NUCLEOTIDE SEQUENCE [LARGE SCALE GENOMIC DNA]</scope>
</reference>
<dbReference type="InterPro" id="IPR010776">
    <property type="entry name" value="Hop2_WH_dom"/>
</dbReference>
<dbReference type="InterPro" id="IPR036388">
    <property type="entry name" value="WH-like_DNA-bd_sf"/>
</dbReference>
<keyword evidence="5" id="KW-0469">Meiosis</keyword>
<dbReference type="GO" id="GO:0000794">
    <property type="term" value="C:condensed nuclear chromosome"/>
    <property type="evidence" value="ECO:0007669"/>
    <property type="project" value="TreeGrafter"/>
</dbReference>
<dbReference type="GO" id="GO:0120231">
    <property type="term" value="C:DNA recombinase auxiliary factor complex"/>
    <property type="evidence" value="ECO:0007669"/>
    <property type="project" value="TreeGrafter"/>
</dbReference>
<evidence type="ECO:0000256" key="1">
    <source>
        <dbReference type="ARBA" id="ARBA00004123"/>
    </source>
</evidence>
<dbReference type="EMBL" id="UYRT01081640">
    <property type="protein sequence ID" value="VDN24756.1"/>
    <property type="molecule type" value="Genomic_DNA"/>
</dbReference>
<evidence type="ECO:0000313" key="9">
    <source>
        <dbReference type="WBParaSite" id="GPUH_0001479701-mRNA-1"/>
    </source>
</evidence>
<proteinExistence type="inferred from homology"/>
<dbReference type="GO" id="GO:0003690">
    <property type="term" value="F:double-stranded DNA binding"/>
    <property type="evidence" value="ECO:0007669"/>
    <property type="project" value="TreeGrafter"/>
</dbReference>
<dbReference type="Gene3D" id="1.10.10.10">
    <property type="entry name" value="Winged helix-like DNA-binding domain superfamily/Winged helix DNA-binding domain"/>
    <property type="match status" value="1"/>
</dbReference>
<dbReference type="OrthoDB" id="272266at2759"/>
<evidence type="ECO:0000313" key="8">
    <source>
        <dbReference type="Proteomes" id="UP000271098"/>
    </source>
</evidence>